<reference evidence="2" key="1">
    <citation type="submission" date="2024-07" db="EMBL/GenBank/DDBJ databases">
        <authorList>
            <person name="Li X.-J."/>
            <person name="Wang X."/>
        </authorList>
    </citation>
    <scope>NUCLEOTIDE SEQUENCE</scope>
    <source>
        <strain evidence="2">HSP-334</strain>
    </source>
</reference>
<protein>
    <submittedName>
        <fullName evidence="2">Nucleotidyltransferase domain-containing protein</fullName>
    </submittedName>
</protein>
<dbReference type="KEGG" id="lrug:AB8B22_06550"/>
<dbReference type="RefSeq" id="WP_369710510.1">
    <property type="nucleotide sequence ID" value="NZ_CP165644.1"/>
</dbReference>
<dbReference type="EMBL" id="CP165644">
    <property type="protein sequence ID" value="XDU66086.1"/>
    <property type="molecule type" value="Genomic_DNA"/>
</dbReference>
<dbReference type="SUPFAM" id="SSF81301">
    <property type="entry name" value="Nucleotidyltransferase"/>
    <property type="match status" value="1"/>
</dbReference>
<sequence>MIEKILEKFKNDERVEAIALGGSRAGENFDEKSDYDIYVYYNEMIPEKERKEIYLEICSKIEIGNHYWEYEDNGVLNDGVEFDVVYRKLDDFINGISYVVDKCNSHNGYTTCMWHNLINCKILFDKNKKLEKYQKQYSIDYPKKLKENIILRNMNLLSDALPAYKGQIKKATGRADVVSINHRITEFLASYFDIIFALNELTHPGEKRLVEISLKKCKKLPKNFSQNIENLLKNIAVNNENVNLYIQEIVRELKEILK</sequence>
<dbReference type="Pfam" id="PF18765">
    <property type="entry name" value="Polbeta"/>
    <property type="match status" value="1"/>
</dbReference>
<dbReference type="InterPro" id="IPR043519">
    <property type="entry name" value="NT_sf"/>
</dbReference>
<dbReference type="InterPro" id="IPR041633">
    <property type="entry name" value="Polbeta"/>
</dbReference>
<evidence type="ECO:0000259" key="1">
    <source>
        <dbReference type="Pfam" id="PF18765"/>
    </source>
</evidence>
<gene>
    <name evidence="2" type="ORF">AB8B22_06550</name>
</gene>
<name>A0AB39VE14_9FUSO</name>
<organism evidence="2">
    <name type="scientific">Leptotrichia rugosa</name>
    <dbReference type="NCBI Taxonomy" id="3239302"/>
    <lineage>
        <taxon>Bacteria</taxon>
        <taxon>Fusobacteriati</taxon>
        <taxon>Fusobacteriota</taxon>
        <taxon>Fusobacteriia</taxon>
        <taxon>Fusobacteriales</taxon>
        <taxon>Leptotrichiaceae</taxon>
        <taxon>Leptotrichia</taxon>
    </lineage>
</organism>
<accession>A0AB39VE14</accession>
<evidence type="ECO:0000313" key="2">
    <source>
        <dbReference type="EMBL" id="XDU66086.1"/>
    </source>
</evidence>
<proteinExistence type="predicted"/>
<dbReference type="AlphaFoldDB" id="A0AB39VE14"/>
<dbReference type="CDD" id="cd05403">
    <property type="entry name" value="NT_KNTase_like"/>
    <property type="match status" value="1"/>
</dbReference>
<feature type="domain" description="Polymerase beta nucleotidyltransferase" evidence="1">
    <location>
        <begin position="3"/>
        <end position="58"/>
    </location>
</feature>
<dbReference type="Gene3D" id="3.30.460.10">
    <property type="entry name" value="Beta Polymerase, domain 2"/>
    <property type="match status" value="1"/>
</dbReference>